<proteinExistence type="predicted"/>
<accession>A0A161PCH4</accession>
<evidence type="ECO:0000313" key="2">
    <source>
        <dbReference type="Proteomes" id="UP000189883"/>
    </source>
</evidence>
<dbReference type="AlphaFoldDB" id="A0A161PCH4"/>
<dbReference type="EMBL" id="CP011859">
    <property type="protein sequence ID" value="AQY21476.1"/>
    <property type="molecule type" value="Genomic_DNA"/>
</dbReference>
<dbReference type="eggNOG" id="ENOG5033JH2">
    <property type="taxonomic scope" value="Bacteria"/>
</dbReference>
<protein>
    <submittedName>
        <fullName evidence="1">Uncharacterized protein</fullName>
    </submittedName>
</protein>
<dbReference type="Proteomes" id="UP000189883">
    <property type="component" value="Chromosome"/>
</dbReference>
<reference evidence="1 2" key="1">
    <citation type="submission" date="2015-06" db="EMBL/GenBank/DDBJ databases">
        <title>R. anatipestifer strain HXb2 is the most virulent strain so far, and the genome sequence would help us uncover the pathogenesis.</title>
        <authorList>
            <person name="Hu Q."/>
            <person name="Qi J."/>
            <person name="Bo H."/>
            <person name="Liu G."/>
            <person name="Tao M."/>
            <person name="Ding Y."/>
            <person name="Xue Y."/>
        </authorList>
    </citation>
    <scope>NUCLEOTIDE SEQUENCE [LARGE SCALE GENOMIC DNA]</scope>
    <source>
        <strain evidence="1 2">HXb2</strain>
    </source>
</reference>
<dbReference type="GeneID" id="93717719"/>
<organism evidence="1 2">
    <name type="scientific">Riemerella anatipestifer</name>
    <name type="common">Moraxella anatipestifer</name>
    <dbReference type="NCBI Taxonomy" id="34085"/>
    <lineage>
        <taxon>Bacteria</taxon>
        <taxon>Pseudomonadati</taxon>
        <taxon>Bacteroidota</taxon>
        <taxon>Flavobacteriia</taxon>
        <taxon>Flavobacteriales</taxon>
        <taxon>Weeksellaceae</taxon>
        <taxon>Riemerella</taxon>
    </lineage>
</organism>
<evidence type="ECO:0000313" key="1">
    <source>
        <dbReference type="EMBL" id="AQY21476.1"/>
    </source>
</evidence>
<sequence length="68" mass="7770">MDFKNPKFYLIVIITFVVVFLMNYLGNSNAPDQLERALMNGIAGAVGITIGLWIWNKNKNDDTHHNFD</sequence>
<gene>
    <name evidence="1" type="ORF">AB406_0518</name>
</gene>
<dbReference type="OMA" id="RNHIIIS"/>
<dbReference type="RefSeq" id="WP_004918691.1">
    <property type="nucleotide sequence ID" value="NZ_CP011859.1"/>
</dbReference>
<name>A0A161PCH4_RIEAN</name>